<dbReference type="RefSeq" id="WP_246257557.1">
    <property type="nucleotide sequence ID" value="NZ_CADIKM010000016.1"/>
</dbReference>
<keyword evidence="2" id="KW-1185">Reference proteome</keyword>
<reference evidence="1 2" key="1">
    <citation type="submission" date="2020-04" db="EMBL/GenBank/DDBJ databases">
        <authorList>
            <person name="De Canck E."/>
        </authorList>
    </citation>
    <scope>NUCLEOTIDE SEQUENCE [LARGE SCALE GENOMIC DNA]</scope>
    <source>
        <strain evidence="1 2">LMG 28138</strain>
    </source>
</reference>
<proteinExistence type="predicted"/>
<organism evidence="1 2">
    <name type="scientific">Pararobbsia alpina</name>
    <dbReference type="NCBI Taxonomy" id="621374"/>
    <lineage>
        <taxon>Bacteria</taxon>
        <taxon>Pseudomonadati</taxon>
        <taxon>Pseudomonadota</taxon>
        <taxon>Betaproteobacteria</taxon>
        <taxon>Burkholderiales</taxon>
        <taxon>Burkholderiaceae</taxon>
        <taxon>Pararobbsia</taxon>
    </lineage>
</organism>
<sequence length="115" mass="12389">MILNFSSAVRGVRPRTVRFSSFLSQSTQDTHHASHCHALTVATLVEPLTAVLLVALFFGEQLEPRQWLGGALLLAGIGGLGRRLANGRRRSGLLVLRAATGHEATIGVLPKFGRH</sequence>
<protein>
    <submittedName>
        <fullName evidence="1">Uncharacterized protein</fullName>
    </submittedName>
</protein>
<name>A0A6S7BIU2_9BURK</name>
<evidence type="ECO:0000313" key="1">
    <source>
        <dbReference type="EMBL" id="CAB3792727.1"/>
    </source>
</evidence>
<dbReference type="Proteomes" id="UP000494115">
    <property type="component" value="Unassembled WGS sequence"/>
</dbReference>
<dbReference type="AlphaFoldDB" id="A0A6S7BIU2"/>
<gene>
    <name evidence="1" type="ORF">LMG28138_03391</name>
</gene>
<dbReference type="Gene3D" id="1.10.3730.20">
    <property type="match status" value="1"/>
</dbReference>
<dbReference type="EMBL" id="CADIKM010000016">
    <property type="protein sequence ID" value="CAB3792727.1"/>
    <property type="molecule type" value="Genomic_DNA"/>
</dbReference>
<dbReference type="InterPro" id="IPR037185">
    <property type="entry name" value="EmrE-like"/>
</dbReference>
<dbReference type="SUPFAM" id="SSF103481">
    <property type="entry name" value="Multidrug resistance efflux transporter EmrE"/>
    <property type="match status" value="1"/>
</dbReference>
<accession>A0A6S7BIU2</accession>
<evidence type="ECO:0000313" key="2">
    <source>
        <dbReference type="Proteomes" id="UP000494115"/>
    </source>
</evidence>